<name>A0ABY5EXP7_9RICK</name>
<dbReference type="RefSeq" id="WP_254841947.1">
    <property type="nucleotide sequence ID" value="NZ_CP089285.1"/>
</dbReference>
<sequence>MLYHQLVLKKRQVSNSDIWVNRSIYLCSYKQRYHVTQSSSDGIKRLSSDGIKRLSSDGIKRLSSDGIKRLSSDGIKRLSSDGVKRLSSDDVKRLSSDGVKQSSSDGVKRLSKLYCLNAYFHGINYYNTVDRKKRNMQKWRNAVRQFCKGVPHTRYSVPKEQQISMNVGMKPFYDHASNIIHCTAEYNDKNYYSEFGRKDSIFKEGKMTCKVRRFTLKEQMDSIKFIARDKKGTYRLYDKKSKMPYNTYGKIVKCKLDSVAYVITLDKKLVIADELTHEIIRNEIICHSTLLRGKPGICAGVMKVHHGRIVYIDDNSGHYLPTQEHLYNAVKILDKVIDHNACISSFSSIIVNKNSCIEHEFAIKQEDKKAFLHRMEKVGKDGLTIPQRYFIAIRNESMLYAVRIKNNSLKVGREKYSSISI</sequence>
<organism evidence="1 2">
    <name type="scientific">Neoehrlichia mikurensis</name>
    <dbReference type="NCBI Taxonomy" id="89586"/>
    <lineage>
        <taxon>Bacteria</taxon>
        <taxon>Pseudomonadati</taxon>
        <taxon>Pseudomonadota</taxon>
        <taxon>Alphaproteobacteria</taxon>
        <taxon>Rickettsiales</taxon>
        <taxon>Anaplasmataceae</taxon>
        <taxon>Candidatus Neoehrlichia</taxon>
    </lineage>
</organism>
<evidence type="ECO:0000313" key="2">
    <source>
        <dbReference type="Proteomes" id="UP001059985"/>
    </source>
</evidence>
<evidence type="ECO:0000313" key="1">
    <source>
        <dbReference type="EMBL" id="UTO56547.1"/>
    </source>
</evidence>
<keyword evidence="2" id="KW-1185">Reference proteome</keyword>
<gene>
    <name evidence="1" type="ORF">LUA81_00860</name>
</gene>
<reference evidence="1 2" key="1">
    <citation type="journal article" date="2022" name="Microorganisms">
        <title>Assembly and Comparison of Ca. Neoehrlichia mikurensis Genomes.</title>
        <authorList>
            <person name="Azagi T."/>
            <person name="Dirks R.P."/>
            <person name="Yebra-Pimentel E.S."/>
            <person name="Schaap P.J."/>
            <person name="Koehorst J.J."/>
            <person name="Esser H.J."/>
            <person name="Sprong H."/>
        </authorList>
    </citation>
    <scope>NUCLEOTIDE SEQUENCE [LARGE SCALE GENOMIC DNA]</scope>
    <source>
        <strain evidence="1">18-2804</strain>
    </source>
</reference>
<protein>
    <submittedName>
        <fullName evidence="1">Uncharacterized protein</fullName>
    </submittedName>
</protein>
<dbReference type="Proteomes" id="UP001059985">
    <property type="component" value="Chromosome"/>
</dbReference>
<accession>A0ABY5EXP7</accession>
<proteinExistence type="predicted"/>
<dbReference type="EMBL" id="CP089285">
    <property type="protein sequence ID" value="UTO56547.1"/>
    <property type="molecule type" value="Genomic_DNA"/>
</dbReference>